<comment type="cofactor">
    <cofactor evidence="1">
        <name>pyridoxal 5'-phosphate</name>
        <dbReference type="ChEBI" id="CHEBI:597326"/>
    </cofactor>
</comment>
<dbReference type="EMBL" id="MJFZ01000032">
    <property type="protein sequence ID" value="RAW41330.1"/>
    <property type="molecule type" value="Genomic_DNA"/>
</dbReference>
<organism evidence="10 11">
    <name type="scientific">Phytophthora cactorum</name>
    <dbReference type="NCBI Taxonomy" id="29920"/>
    <lineage>
        <taxon>Eukaryota</taxon>
        <taxon>Sar</taxon>
        <taxon>Stramenopiles</taxon>
        <taxon>Oomycota</taxon>
        <taxon>Peronosporomycetes</taxon>
        <taxon>Peronosporales</taxon>
        <taxon>Peronosporaceae</taxon>
        <taxon>Phytophthora</taxon>
    </lineage>
</organism>
<name>A0A329SXE5_9STRA</name>
<dbReference type="Gene3D" id="3.90.1150.10">
    <property type="entry name" value="Aspartate Aminotransferase, domain 1"/>
    <property type="match status" value="1"/>
</dbReference>
<dbReference type="EMBL" id="RCMV01000059">
    <property type="protein sequence ID" value="KAG3226348.1"/>
    <property type="molecule type" value="Genomic_DNA"/>
</dbReference>
<dbReference type="PROSITE" id="PS00600">
    <property type="entry name" value="AA_TRANSFER_CLASS_3"/>
    <property type="match status" value="1"/>
</dbReference>
<dbReference type="EMBL" id="RCMI01000208">
    <property type="protein sequence ID" value="KAG2925622.1"/>
    <property type="molecule type" value="Genomic_DNA"/>
</dbReference>
<comment type="similarity">
    <text evidence="2 6">Belongs to the class-III pyridoxal-phosphate-dependent aminotransferase family.</text>
</comment>
<dbReference type="Pfam" id="PF00202">
    <property type="entry name" value="Aminotran_3"/>
    <property type="match status" value="1"/>
</dbReference>
<dbReference type="Proteomes" id="UP000774804">
    <property type="component" value="Unassembled WGS sequence"/>
</dbReference>
<dbReference type="EMBL" id="RCMK01000218">
    <property type="protein sequence ID" value="KAG2943286.1"/>
    <property type="molecule type" value="Genomic_DNA"/>
</dbReference>
<dbReference type="InterPro" id="IPR049704">
    <property type="entry name" value="Aminotrans_3_PPA_site"/>
</dbReference>
<evidence type="ECO:0000256" key="6">
    <source>
        <dbReference type="RuleBase" id="RU003560"/>
    </source>
</evidence>
<keyword evidence="3" id="KW-0032">Aminotransferase</keyword>
<dbReference type="InterPro" id="IPR050103">
    <property type="entry name" value="Class-III_PLP-dep_AT"/>
</dbReference>
<sequence length="523" mass="55886">MADADPAKYISGAQALLNQLKVQNAKVPDEMMRVQELVECLDNNAQKIAAALAANRRRGASITGADTTAQLLKEQKEFIAKIAELYEQLSNKPALCPSPSDSLMAKQHLAKGIGRMSDMVMTKGKGSWIWTSDNRKLLDFTSGIAVTSVGHSHPKVVAAVQKQAATLVHAQVNIGYHQPMLDLTDKLLPVLPKSLDSLFFACSGSEAVENAVKLARHATGKSKVIAFQGGYHGRTVGTMSLTSSKTIYSAGFGPLMPGVTFVPYPYALHGPIHDEEKNAEWCLDQLHIALKQQSAPLDTAAIIIESVLGEGGYVVPPKSFMKGLRKIASDNDILLIADEVQSGFGRTGDYFAVDSHFDVQPDILAFAKGIADGYPISGIASRKELTDTQPAGSMGGTYAGNAVACAAAIATQEVIAEENLLENTRTRGAQLHAGLKKLKASGKYPILDVRGLGLMIGIEFDPATAPKGTANKISAACLDHGMMLLTTSIYETLRFMPALTVSEDECALALEIFEKALDDVFAK</sequence>
<dbReference type="InterPro" id="IPR015424">
    <property type="entry name" value="PyrdxlP-dep_Trfase"/>
</dbReference>
<dbReference type="FunFam" id="3.40.640.10:FF:000013">
    <property type="entry name" value="4-aminobutyrate aminotransferase"/>
    <property type="match status" value="1"/>
</dbReference>
<comment type="caution">
    <text evidence="10">The sequence shown here is derived from an EMBL/GenBank/DDBJ whole genome shotgun (WGS) entry which is preliminary data.</text>
</comment>
<dbReference type="PANTHER" id="PTHR11986">
    <property type="entry name" value="AMINOTRANSFERASE CLASS III"/>
    <property type="match status" value="1"/>
</dbReference>
<dbReference type="VEuPathDB" id="FungiDB:PC110_g2457"/>
<dbReference type="Proteomes" id="UP000736787">
    <property type="component" value="Unassembled WGS sequence"/>
</dbReference>
<dbReference type="InterPro" id="IPR015422">
    <property type="entry name" value="PyrdxlP-dep_Trfase_small"/>
</dbReference>
<evidence type="ECO:0000313" key="9">
    <source>
        <dbReference type="EMBL" id="KAG3226348.1"/>
    </source>
</evidence>
<dbReference type="OrthoDB" id="5419315at2759"/>
<evidence type="ECO:0000313" key="7">
    <source>
        <dbReference type="EMBL" id="KAG2925622.1"/>
    </source>
</evidence>
<evidence type="ECO:0000256" key="3">
    <source>
        <dbReference type="ARBA" id="ARBA00022576"/>
    </source>
</evidence>
<evidence type="ECO:0008006" key="12">
    <source>
        <dbReference type="Google" id="ProtNLM"/>
    </source>
</evidence>
<evidence type="ECO:0000313" key="10">
    <source>
        <dbReference type="EMBL" id="RAW41330.1"/>
    </source>
</evidence>
<evidence type="ECO:0000256" key="1">
    <source>
        <dbReference type="ARBA" id="ARBA00001933"/>
    </source>
</evidence>
<dbReference type="InterPro" id="IPR015421">
    <property type="entry name" value="PyrdxlP-dep_Trfase_major"/>
</dbReference>
<proteinExistence type="inferred from homology"/>
<dbReference type="AlphaFoldDB" id="A0A329SXE5"/>
<evidence type="ECO:0000256" key="4">
    <source>
        <dbReference type="ARBA" id="ARBA00022679"/>
    </source>
</evidence>
<dbReference type="Proteomes" id="UP000251314">
    <property type="component" value="Unassembled WGS sequence"/>
</dbReference>
<keyword evidence="4" id="KW-0808">Transferase</keyword>
<keyword evidence="5 6" id="KW-0663">Pyridoxal phosphate</keyword>
<evidence type="ECO:0000313" key="8">
    <source>
        <dbReference type="EMBL" id="KAG2943286.1"/>
    </source>
</evidence>
<evidence type="ECO:0000256" key="5">
    <source>
        <dbReference type="ARBA" id="ARBA00022898"/>
    </source>
</evidence>
<dbReference type="GO" id="GO:0008483">
    <property type="term" value="F:transaminase activity"/>
    <property type="evidence" value="ECO:0007669"/>
    <property type="project" value="UniProtKB-KW"/>
</dbReference>
<dbReference type="PANTHER" id="PTHR11986:SF79">
    <property type="entry name" value="ACETYLORNITHINE AMINOTRANSFERASE, MITOCHONDRIAL"/>
    <property type="match status" value="1"/>
</dbReference>
<protein>
    <recommendedName>
        <fullName evidence="12">4-aminobutyrate aminotransferase</fullName>
    </recommendedName>
</protein>
<keyword evidence="11" id="KW-1185">Reference proteome</keyword>
<dbReference type="GO" id="GO:0042802">
    <property type="term" value="F:identical protein binding"/>
    <property type="evidence" value="ECO:0007669"/>
    <property type="project" value="TreeGrafter"/>
</dbReference>
<evidence type="ECO:0000313" key="11">
    <source>
        <dbReference type="Proteomes" id="UP000251314"/>
    </source>
</evidence>
<dbReference type="Gene3D" id="3.40.640.10">
    <property type="entry name" value="Type I PLP-dependent aspartate aminotransferase-like (Major domain)"/>
    <property type="match status" value="1"/>
</dbReference>
<dbReference type="CDD" id="cd00610">
    <property type="entry name" value="OAT_like"/>
    <property type="match status" value="1"/>
</dbReference>
<gene>
    <name evidence="10" type="ORF">PC110_g2457</name>
    <name evidence="7" type="ORF">PC115_g8189</name>
    <name evidence="8" type="ORF">PC117_g9487</name>
    <name evidence="9" type="ORF">PC129_g3061</name>
</gene>
<dbReference type="Proteomes" id="UP000760860">
    <property type="component" value="Unassembled WGS sequence"/>
</dbReference>
<reference evidence="10 11" key="1">
    <citation type="submission" date="2018-01" db="EMBL/GenBank/DDBJ databases">
        <title>Draft genome of the strawberry crown rot pathogen Phytophthora cactorum.</title>
        <authorList>
            <person name="Armitage A.D."/>
            <person name="Lysoe E."/>
            <person name="Nellist C.F."/>
            <person name="Harrison R.J."/>
            <person name="Brurberg M.B."/>
        </authorList>
    </citation>
    <scope>NUCLEOTIDE SEQUENCE [LARGE SCALE GENOMIC DNA]</scope>
    <source>
        <strain evidence="10 11">10300</strain>
    </source>
</reference>
<reference evidence="9" key="2">
    <citation type="submission" date="2018-05" db="EMBL/GenBank/DDBJ databases">
        <title>Effector identification in a new, highly contiguous assembly of the strawberry crown rot pathogen Phytophthora cactorum.</title>
        <authorList>
            <person name="Armitage A.D."/>
            <person name="Nellist C.F."/>
            <person name="Bates H."/>
            <person name="Vickerstaff R.J."/>
            <person name="Harrison R.J."/>
        </authorList>
    </citation>
    <scope>NUCLEOTIDE SEQUENCE</scope>
    <source>
        <strain evidence="7">4032</strain>
        <strain evidence="8">4040</strain>
        <strain evidence="9">P421</strain>
    </source>
</reference>
<dbReference type="InterPro" id="IPR005814">
    <property type="entry name" value="Aminotrans_3"/>
</dbReference>
<dbReference type="SUPFAM" id="SSF53383">
    <property type="entry name" value="PLP-dependent transferases"/>
    <property type="match status" value="1"/>
</dbReference>
<dbReference type="GO" id="GO:0030170">
    <property type="term" value="F:pyridoxal phosphate binding"/>
    <property type="evidence" value="ECO:0007669"/>
    <property type="project" value="InterPro"/>
</dbReference>
<accession>A0A329SXE5</accession>
<evidence type="ECO:0000256" key="2">
    <source>
        <dbReference type="ARBA" id="ARBA00008954"/>
    </source>
</evidence>
<dbReference type="STRING" id="29920.A0A329SXE5"/>